<dbReference type="PROSITE" id="PS50835">
    <property type="entry name" value="IG_LIKE"/>
    <property type="match status" value="2"/>
</dbReference>
<dbReference type="SMART" id="SM00408">
    <property type="entry name" value="IGc2"/>
    <property type="match status" value="2"/>
</dbReference>
<keyword evidence="2" id="KW-0732">Signal</keyword>
<evidence type="ECO:0000313" key="5">
    <source>
        <dbReference type="Ensembl" id="ENSTNIP00000007921.1"/>
    </source>
</evidence>
<dbReference type="InterPro" id="IPR036186">
    <property type="entry name" value="Serpin_sf"/>
</dbReference>
<dbReference type="InterPro" id="IPR036179">
    <property type="entry name" value="Ig-like_dom_sf"/>
</dbReference>
<evidence type="ECO:0000256" key="2">
    <source>
        <dbReference type="SAM" id="SignalP"/>
    </source>
</evidence>
<dbReference type="EMBL" id="CAAE01011105">
    <property type="protein sequence ID" value="CAF93615.1"/>
    <property type="molecule type" value="Genomic_DNA"/>
</dbReference>
<dbReference type="InterPro" id="IPR023796">
    <property type="entry name" value="Serpin_dom"/>
</dbReference>
<accession>Q4T0G7</accession>
<gene>
    <name evidence="4" type="ORF">GSTENG00009345001</name>
</gene>
<dbReference type="GO" id="GO:0005615">
    <property type="term" value="C:extracellular space"/>
    <property type="evidence" value="ECO:0007669"/>
    <property type="project" value="InterPro"/>
</dbReference>
<dbReference type="InterPro" id="IPR007110">
    <property type="entry name" value="Ig-like_dom"/>
</dbReference>
<reference evidence="4" key="2">
    <citation type="submission" date="2004-02" db="EMBL/GenBank/DDBJ databases">
        <authorList>
            <consortium name="Genoscope"/>
            <consortium name="Whitehead Institute Centre for Genome Research"/>
        </authorList>
    </citation>
    <scope>NUCLEOTIDE SEQUENCE</scope>
</reference>
<evidence type="ECO:0000256" key="1">
    <source>
        <dbReference type="RuleBase" id="RU000411"/>
    </source>
</evidence>
<dbReference type="Ensembl" id="ENSTNIT00000008082.1">
    <property type="protein sequence ID" value="ENSTNIP00000007921.1"/>
    <property type="gene ID" value="ENSTNIG00000005244.1"/>
</dbReference>
<dbReference type="PANTHER" id="PTHR11461:SF159">
    <property type="entry name" value="PLASMA PROTEASE C1 INHIBITOR"/>
    <property type="match status" value="1"/>
</dbReference>
<feature type="non-terminal residue" evidence="4">
    <location>
        <position position="1"/>
    </location>
</feature>
<dbReference type="OrthoDB" id="6433428at2759"/>
<name>Q4T0G7_TETNG</name>
<dbReference type="Proteomes" id="UP000007303">
    <property type="component" value="Unassembled WGS sequence"/>
</dbReference>
<dbReference type="SMART" id="SM00409">
    <property type="entry name" value="IG"/>
    <property type="match status" value="2"/>
</dbReference>
<reference evidence="4 6" key="1">
    <citation type="journal article" date="2004" name="Nature">
        <title>Genome duplication in the teleost fish Tetraodon nigroviridis reveals the early vertebrate proto-karyotype.</title>
        <authorList>
            <person name="Jaillon O."/>
            <person name="Aury J.-M."/>
            <person name="Brunet F."/>
            <person name="Petit J.-L."/>
            <person name="Stange-Thomann N."/>
            <person name="Mauceli E."/>
            <person name="Bouneau L."/>
            <person name="Fischer C."/>
            <person name="Ozouf-Costaz C."/>
            <person name="Bernot A."/>
            <person name="Nicaud S."/>
            <person name="Jaffe D."/>
            <person name="Fisher S."/>
            <person name="Lutfalla G."/>
            <person name="Dossat C."/>
            <person name="Segurens B."/>
            <person name="Dasilva C."/>
            <person name="Salanoubat M."/>
            <person name="Levy M."/>
            <person name="Boudet N."/>
            <person name="Castellano S."/>
            <person name="Anthouard V."/>
            <person name="Jubin C."/>
            <person name="Castelli V."/>
            <person name="Katinka M."/>
            <person name="Vacherie B."/>
            <person name="Biemont C."/>
            <person name="Skalli Z."/>
            <person name="Cattolico L."/>
            <person name="Poulain J."/>
            <person name="De Berardinis V."/>
            <person name="Cruaud C."/>
            <person name="Duprat S."/>
            <person name="Brottier P."/>
            <person name="Coutanceau J.-P."/>
            <person name="Gouzy J."/>
            <person name="Parra G."/>
            <person name="Lardier G."/>
            <person name="Chapple C."/>
            <person name="McKernan K.J."/>
            <person name="McEwan P."/>
            <person name="Bosak S."/>
            <person name="Kellis M."/>
            <person name="Volff J.-N."/>
            <person name="Guigo R."/>
            <person name="Zody M.C."/>
            <person name="Mesirov J."/>
            <person name="Lindblad-Toh K."/>
            <person name="Birren B."/>
            <person name="Nusbaum C."/>
            <person name="Kahn D."/>
            <person name="Robinson-Rechavi M."/>
            <person name="Laudet V."/>
            <person name="Schachter V."/>
            <person name="Quetier F."/>
            <person name="Saurin W."/>
            <person name="Scarpelli C."/>
            <person name="Wincker P."/>
            <person name="Lander E.S."/>
            <person name="Weissenbach J."/>
            <person name="Roest Crollius H."/>
        </authorList>
    </citation>
    <scope>NUCLEOTIDE SEQUENCE [LARGE SCALE GENOMIC DNA]</scope>
</reference>
<dbReference type="InterPro" id="IPR003598">
    <property type="entry name" value="Ig_sub2"/>
</dbReference>
<keyword evidence="6" id="KW-1185">Reference proteome</keyword>
<dbReference type="OMA" id="FELSSCT"/>
<dbReference type="Gene3D" id="2.30.39.10">
    <property type="entry name" value="Alpha-1-antitrypsin, domain 1"/>
    <property type="match status" value="1"/>
</dbReference>
<dbReference type="PANTHER" id="PTHR11461">
    <property type="entry name" value="SERINE PROTEASE INHIBITOR, SERPIN"/>
    <property type="match status" value="1"/>
</dbReference>
<reference evidence="5" key="3">
    <citation type="submission" date="2025-05" db="UniProtKB">
        <authorList>
            <consortium name="Ensembl"/>
        </authorList>
    </citation>
    <scope>IDENTIFICATION</scope>
</reference>
<protein>
    <submittedName>
        <fullName evidence="4">(spotted green pufferfish) hypothetical protein</fullName>
    </submittedName>
</protein>
<sequence>MKLQATFCFLLQLLFEHSLCTRLTVTTGVSLELPCFPARLPELVTAPITWTFNGMNLGAEASDSVRIKENGSYLSIFPVTVAHQGQYVCLVNQTNMNILRAYTITVTASLFYEINALQGSTIYLPCIVPQSNQIPAKALWYKETDAGQRSDFREGASGEMQRLQRYPLAHDQSVIITNVVSEDSGTYYCEYPVGVKLSTILVTVKAPVPYSCGEFATEWKPCLDQDSRSDEAVLQESLAEFSMKLYSFLRESLPSDNILVSPLSISTLLSHLLLGARGKTQRAIESALSVPHEFSCIHFHIKKLKEKLDTSLQMASQIYYHPDINLSESFTNHSIQFYEAVPTRLLETSEENTNMINSWVANKTNNKIQRLVDSVSSSTQLMLLNAVSFKGQWELKFDSKPKKRHFTKPNGDLVSVWVLYHQSYPLAMTLDTDLKAMVARFALTGETSLYVLLPASHTMADLQQVEERMTDTALLRMIHNMKTIVPQKAEVILPRIKLDVKPDMFMLMKKLGLMSLFEDANLCGLYSEDRLVLDEVRHRGFLALTEQGVEAVAVTSVSFSRTYISFSALQPFVFLLWSDQANVPLFVGRVIDP</sequence>
<dbReference type="SUPFAM" id="SSF48726">
    <property type="entry name" value="Immunoglobulin"/>
    <property type="match status" value="2"/>
</dbReference>
<proteinExistence type="inferred from homology"/>
<dbReference type="InterPro" id="IPR003599">
    <property type="entry name" value="Ig_sub"/>
</dbReference>
<comment type="similarity">
    <text evidence="1">Belongs to the serpin family.</text>
</comment>
<dbReference type="InterPro" id="IPR000215">
    <property type="entry name" value="Serpin_fam"/>
</dbReference>
<dbReference type="SUPFAM" id="SSF56574">
    <property type="entry name" value="Serpins"/>
    <property type="match status" value="1"/>
</dbReference>
<feature type="domain" description="Ig-like" evidence="3">
    <location>
        <begin position="25"/>
        <end position="99"/>
    </location>
</feature>
<evidence type="ECO:0000259" key="3">
    <source>
        <dbReference type="PROSITE" id="PS50835"/>
    </source>
</evidence>
<dbReference type="AlphaFoldDB" id="Q4T0G7"/>
<dbReference type="InterPro" id="IPR042185">
    <property type="entry name" value="Serpin_sf_2"/>
</dbReference>
<dbReference type="InterPro" id="IPR042178">
    <property type="entry name" value="Serpin_sf_1"/>
</dbReference>
<evidence type="ECO:0000313" key="6">
    <source>
        <dbReference type="Proteomes" id="UP000007303"/>
    </source>
</evidence>
<dbReference type="SMART" id="SM00093">
    <property type="entry name" value="SERPIN"/>
    <property type="match status" value="1"/>
</dbReference>
<dbReference type="Pfam" id="PF00079">
    <property type="entry name" value="Serpin"/>
    <property type="match status" value="1"/>
</dbReference>
<dbReference type="GO" id="GO:0004867">
    <property type="term" value="F:serine-type endopeptidase inhibitor activity"/>
    <property type="evidence" value="ECO:0007669"/>
    <property type="project" value="InterPro"/>
</dbReference>
<dbReference type="HOGENOM" id="CLU_460000_0_0_1"/>
<organism evidence="4">
    <name type="scientific">Tetraodon nigroviridis</name>
    <name type="common">Spotted green pufferfish</name>
    <name type="synonym">Chelonodon nigroviridis</name>
    <dbReference type="NCBI Taxonomy" id="99883"/>
    <lineage>
        <taxon>Eukaryota</taxon>
        <taxon>Metazoa</taxon>
        <taxon>Chordata</taxon>
        <taxon>Craniata</taxon>
        <taxon>Vertebrata</taxon>
        <taxon>Euteleostomi</taxon>
        <taxon>Actinopterygii</taxon>
        <taxon>Neopterygii</taxon>
        <taxon>Teleostei</taxon>
        <taxon>Neoteleostei</taxon>
        <taxon>Acanthomorphata</taxon>
        <taxon>Eupercaria</taxon>
        <taxon>Tetraodontiformes</taxon>
        <taxon>Tetradontoidea</taxon>
        <taxon>Tetraodontidae</taxon>
        <taxon>Tetraodon</taxon>
    </lineage>
</organism>
<evidence type="ECO:0000313" key="4">
    <source>
        <dbReference type="EMBL" id="CAF93615.1"/>
    </source>
</evidence>
<dbReference type="Gene3D" id="2.60.40.10">
    <property type="entry name" value="Immunoglobulins"/>
    <property type="match status" value="2"/>
</dbReference>
<feature type="chain" id="PRO_5014105107" evidence="2">
    <location>
        <begin position="21"/>
        <end position="593"/>
    </location>
</feature>
<dbReference type="GeneTree" id="ENSGT00940000159681"/>
<dbReference type="InterPro" id="IPR013783">
    <property type="entry name" value="Ig-like_fold"/>
</dbReference>
<dbReference type="CDD" id="cd02050">
    <property type="entry name" value="serpinG1_C1-INH"/>
    <property type="match status" value="1"/>
</dbReference>
<feature type="signal peptide" evidence="2">
    <location>
        <begin position="1"/>
        <end position="20"/>
    </location>
</feature>
<dbReference type="STRING" id="99883.ENSTNIP00000007921"/>
<dbReference type="Gene3D" id="3.30.497.10">
    <property type="entry name" value="Antithrombin, subunit I, domain 2"/>
    <property type="match status" value="1"/>
</dbReference>
<feature type="domain" description="Ig-like" evidence="3">
    <location>
        <begin position="104"/>
        <end position="189"/>
    </location>
</feature>
<dbReference type="KEGG" id="tng:GSTEN00009345G001"/>